<keyword evidence="3" id="KW-1185">Reference proteome</keyword>
<accession>A0A915JFN1</accession>
<evidence type="ECO:0000256" key="2">
    <source>
        <dbReference type="SAM" id="SignalP"/>
    </source>
</evidence>
<protein>
    <submittedName>
        <fullName evidence="4">Secreted protein</fullName>
    </submittedName>
</protein>
<dbReference type="PROSITE" id="PS51257">
    <property type="entry name" value="PROKAR_LIPOPROTEIN"/>
    <property type="match status" value="1"/>
</dbReference>
<reference evidence="4" key="1">
    <citation type="submission" date="2022-11" db="UniProtKB">
        <authorList>
            <consortium name="WormBaseParasite"/>
        </authorList>
    </citation>
    <scope>IDENTIFICATION</scope>
</reference>
<keyword evidence="2" id="KW-0732">Signal</keyword>
<proteinExistence type="predicted"/>
<feature type="compositionally biased region" description="Basic and acidic residues" evidence="1">
    <location>
        <begin position="44"/>
        <end position="56"/>
    </location>
</feature>
<evidence type="ECO:0000313" key="4">
    <source>
        <dbReference type="WBParaSite" id="nRc.2.0.1.t24631-RA"/>
    </source>
</evidence>
<evidence type="ECO:0000256" key="1">
    <source>
        <dbReference type="SAM" id="MobiDB-lite"/>
    </source>
</evidence>
<evidence type="ECO:0000313" key="3">
    <source>
        <dbReference type="Proteomes" id="UP000887565"/>
    </source>
</evidence>
<dbReference type="Proteomes" id="UP000887565">
    <property type="component" value="Unplaced"/>
</dbReference>
<name>A0A915JFN1_ROMCU</name>
<feature type="chain" id="PRO_5036974627" evidence="2">
    <location>
        <begin position="24"/>
        <end position="90"/>
    </location>
</feature>
<sequence>MKEVTVFLMTFALVFLLVSCETADENLDQEPVIHRIVKRDCYSEAQNRRRDEDNRRRNYQQQQRDRDRNENRRRQDWERNFRDWQSRCRF</sequence>
<dbReference type="AlphaFoldDB" id="A0A915JFN1"/>
<dbReference type="WBParaSite" id="nRc.2.0.1.t24631-RA">
    <property type="protein sequence ID" value="nRc.2.0.1.t24631-RA"/>
    <property type="gene ID" value="nRc.2.0.1.g24631"/>
</dbReference>
<feature type="compositionally biased region" description="Basic and acidic residues" evidence="1">
    <location>
        <begin position="63"/>
        <end position="73"/>
    </location>
</feature>
<feature type="region of interest" description="Disordered" evidence="1">
    <location>
        <begin position="44"/>
        <end position="73"/>
    </location>
</feature>
<organism evidence="3 4">
    <name type="scientific">Romanomermis culicivorax</name>
    <name type="common">Nematode worm</name>
    <dbReference type="NCBI Taxonomy" id="13658"/>
    <lineage>
        <taxon>Eukaryota</taxon>
        <taxon>Metazoa</taxon>
        <taxon>Ecdysozoa</taxon>
        <taxon>Nematoda</taxon>
        <taxon>Enoplea</taxon>
        <taxon>Dorylaimia</taxon>
        <taxon>Mermithida</taxon>
        <taxon>Mermithoidea</taxon>
        <taxon>Mermithidae</taxon>
        <taxon>Romanomermis</taxon>
    </lineage>
</organism>
<feature type="signal peptide" evidence="2">
    <location>
        <begin position="1"/>
        <end position="23"/>
    </location>
</feature>